<dbReference type="InterPro" id="IPR018247">
    <property type="entry name" value="EF_Hand_1_Ca_BS"/>
</dbReference>
<dbReference type="Gene3D" id="1.10.238.10">
    <property type="entry name" value="EF-hand"/>
    <property type="match status" value="1"/>
</dbReference>
<name>A0A979E7D6_ICTPU</name>
<dbReference type="InterPro" id="IPR002048">
    <property type="entry name" value="EF_hand_dom"/>
</dbReference>
<keyword evidence="3" id="KW-0106">Calcium</keyword>
<gene>
    <name evidence="7" type="primary">cetn3</name>
</gene>
<dbReference type="PROSITE" id="PS50222">
    <property type="entry name" value="EF_HAND_2"/>
    <property type="match status" value="1"/>
</dbReference>
<protein>
    <submittedName>
        <fullName evidence="7">Centrin-3 isoform X1</fullName>
    </submittedName>
</protein>
<keyword evidence="2" id="KW-0677">Repeat</keyword>
<reference evidence="7" key="2">
    <citation type="submission" date="2025-08" db="UniProtKB">
        <authorList>
            <consortium name="RefSeq"/>
        </authorList>
    </citation>
    <scope>IDENTIFICATION</scope>
    <source>
        <tissue evidence="7">Blood</tissue>
    </source>
</reference>
<dbReference type="GO" id="GO:0016460">
    <property type="term" value="C:myosin II complex"/>
    <property type="evidence" value="ECO:0007669"/>
    <property type="project" value="TreeGrafter"/>
</dbReference>
<dbReference type="AlphaFoldDB" id="A0A979E7D6"/>
<dbReference type="Pfam" id="PF13499">
    <property type="entry name" value="EF-hand_7"/>
    <property type="match status" value="1"/>
</dbReference>
<proteinExistence type="predicted"/>
<dbReference type="GeneID" id="108261070"/>
<evidence type="ECO:0000256" key="4">
    <source>
        <dbReference type="SAM" id="MobiDB-lite"/>
    </source>
</evidence>
<dbReference type="FunFam" id="1.10.238.10:FF:000178">
    <property type="entry name" value="Calmodulin-2 A"/>
    <property type="match status" value="1"/>
</dbReference>
<keyword evidence="6" id="KW-1185">Reference proteome</keyword>
<dbReference type="Pfam" id="PF01498">
    <property type="entry name" value="HTH_Tnp_Tc3_2"/>
    <property type="match status" value="1"/>
</dbReference>
<evidence type="ECO:0000259" key="5">
    <source>
        <dbReference type="PROSITE" id="PS50222"/>
    </source>
</evidence>
<dbReference type="InterPro" id="IPR011992">
    <property type="entry name" value="EF-hand-dom_pair"/>
</dbReference>
<organism evidence="6 7">
    <name type="scientific">Ictalurus punctatus</name>
    <name type="common">Channel catfish</name>
    <name type="synonym">Silurus punctatus</name>
    <dbReference type="NCBI Taxonomy" id="7998"/>
    <lineage>
        <taxon>Eukaryota</taxon>
        <taxon>Metazoa</taxon>
        <taxon>Chordata</taxon>
        <taxon>Craniata</taxon>
        <taxon>Vertebrata</taxon>
        <taxon>Euteleostomi</taxon>
        <taxon>Actinopterygii</taxon>
        <taxon>Neopterygii</taxon>
        <taxon>Teleostei</taxon>
        <taxon>Ostariophysi</taxon>
        <taxon>Siluriformes</taxon>
        <taxon>Ictaluridae</taxon>
        <taxon>Ictalurus</taxon>
    </lineage>
</organism>
<dbReference type="CDD" id="cd00051">
    <property type="entry name" value="EFh"/>
    <property type="match status" value="1"/>
</dbReference>
<dbReference type="GO" id="GO:0005509">
    <property type="term" value="F:calcium ion binding"/>
    <property type="evidence" value="ECO:0007669"/>
    <property type="project" value="InterPro"/>
</dbReference>
<dbReference type="CTD" id="1070"/>
<dbReference type="GO" id="GO:0003677">
    <property type="term" value="F:DNA binding"/>
    <property type="evidence" value="ECO:0007669"/>
    <property type="project" value="InterPro"/>
</dbReference>
<dbReference type="PANTHER" id="PTHR23048">
    <property type="entry name" value="MYOSIN LIGHT CHAIN 1, 3"/>
    <property type="match status" value="1"/>
</dbReference>
<dbReference type="Gene3D" id="3.30.420.10">
    <property type="entry name" value="Ribonuclease H-like superfamily/Ribonuclease H"/>
    <property type="match status" value="1"/>
</dbReference>
<evidence type="ECO:0000256" key="1">
    <source>
        <dbReference type="ARBA" id="ARBA00022723"/>
    </source>
</evidence>
<evidence type="ECO:0000313" key="7">
    <source>
        <dbReference type="RefSeq" id="XP_047009607.1"/>
    </source>
</evidence>
<keyword evidence="1" id="KW-0479">Metal-binding</keyword>
<feature type="region of interest" description="Disordered" evidence="4">
    <location>
        <begin position="1"/>
        <end position="27"/>
    </location>
</feature>
<dbReference type="PANTHER" id="PTHR23048:SF48">
    <property type="entry name" value="CENTRIN 3"/>
    <property type="match status" value="1"/>
</dbReference>
<evidence type="ECO:0000313" key="6">
    <source>
        <dbReference type="Proteomes" id="UP000221080"/>
    </source>
</evidence>
<accession>A0A979E7D6</accession>
<dbReference type="InterPro" id="IPR002492">
    <property type="entry name" value="Transposase_Tc1-like"/>
</dbReference>
<dbReference type="GO" id="GO:0015074">
    <property type="term" value="P:DNA integration"/>
    <property type="evidence" value="ECO:0007669"/>
    <property type="project" value="InterPro"/>
</dbReference>
<dbReference type="InterPro" id="IPR036397">
    <property type="entry name" value="RNaseH_sf"/>
</dbReference>
<dbReference type="OrthoDB" id="343296at2759"/>
<dbReference type="RefSeq" id="XP_047009607.1">
    <property type="nucleotide sequence ID" value="XM_047153651.2"/>
</dbReference>
<sequence>MVKMSLSLRPDLSAERNKKKRRELTDEQKDEIKEAFELFDTDKDKEIDYHELKVAMRALGFEVKKVDVMTIVKDFDRGGTGKITYEIFKEVGRVPVKFSTRADHLMQKEAFKNPTISSQALLVSLATVGVKVNASTIRKRLYKFDLHGRCVRKKPLLSKKNIRARVQFANEHIGKDQAFWNNALWTDESKIELLGNINSRHSLVVTKDSFSEEASHTNCEARWCICYGLGLLRCHRDWTACIH</sequence>
<dbReference type="InterPro" id="IPR050230">
    <property type="entry name" value="CALM/Myosin/TropC-like"/>
</dbReference>
<dbReference type="GO" id="GO:0006313">
    <property type="term" value="P:DNA transposition"/>
    <property type="evidence" value="ECO:0007669"/>
    <property type="project" value="InterPro"/>
</dbReference>
<evidence type="ECO:0000256" key="2">
    <source>
        <dbReference type="ARBA" id="ARBA00022737"/>
    </source>
</evidence>
<dbReference type="Proteomes" id="UP000221080">
    <property type="component" value="Chromosome 16"/>
</dbReference>
<dbReference type="SMART" id="SM00054">
    <property type="entry name" value="EFh"/>
    <property type="match status" value="1"/>
</dbReference>
<dbReference type="SUPFAM" id="SSF47473">
    <property type="entry name" value="EF-hand"/>
    <property type="match status" value="1"/>
</dbReference>
<feature type="domain" description="EF-hand" evidence="5">
    <location>
        <begin position="27"/>
        <end position="62"/>
    </location>
</feature>
<dbReference type="PROSITE" id="PS00018">
    <property type="entry name" value="EF_HAND_1"/>
    <property type="match status" value="1"/>
</dbReference>
<reference evidence="6" key="1">
    <citation type="journal article" date="2016" name="Nat. Commun.">
        <title>The channel catfish genome sequence provides insights into the evolution of scale formation in teleosts.</title>
        <authorList>
            <person name="Liu Z."/>
            <person name="Liu S."/>
            <person name="Yao J."/>
            <person name="Bao L."/>
            <person name="Zhang J."/>
            <person name="Li Y."/>
            <person name="Jiang C."/>
            <person name="Sun L."/>
            <person name="Wang R."/>
            <person name="Zhang Y."/>
            <person name="Zhou T."/>
            <person name="Zeng Q."/>
            <person name="Fu Q."/>
            <person name="Gao S."/>
            <person name="Li N."/>
            <person name="Koren S."/>
            <person name="Jiang Y."/>
            <person name="Zimin A."/>
            <person name="Xu P."/>
            <person name="Phillippy A.M."/>
            <person name="Geng X."/>
            <person name="Song L."/>
            <person name="Sun F."/>
            <person name="Li C."/>
            <person name="Wang X."/>
            <person name="Chen A."/>
            <person name="Jin Y."/>
            <person name="Yuan Z."/>
            <person name="Yang Y."/>
            <person name="Tan S."/>
            <person name="Peatman E."/>
            <person name="Lu J."/>
            <person name="Qin Z."/>
            <person name="Dunham R."/>
            <person name="Li Z."/>
            <person name="Sonstegard T."/>
            <person name="Feng J."/>
            <person name="Danzmann R.G."/>
            <person name="Schroeder S."/>
            <person name="Scheffler B."/>
            <person name="Duke M.V."/>
            <person name="Ballard L."/>
            <person name="Kucuktas H."/>
            <person name="Kaltenboeck L."/>
            <person name="Liu H."/>
            <person name="Armbruster J."/>
            <person name="Xie Y."/>
            <person name="Kirby M.L."/>
            <person name="Tian Y."/>
            <person name="Flanagan M.E."/>
            <person name="Mu W."/>
            <person name="Waldbieser G.C."/>
        </authorList>
    </citation>
    <scope>NUCLEOTIDE SEQUENCE [LARGE SCALE GENOMIC DNA]</scope>
    <source>
        <strain evidence="6">SDA103</strain>
    </source>
</reference>
<evidence type="ECO:0000256" key="3">
    <source>
        <dbReference type="ARBA" id="ARBA00022837"/>
    </source>
</evidence>